<sequence length="64" mass="7405">MEQPTLYTDRLTLRLFTLDDASDVQRLAGRKEIAATTTSITHPYKLHMAEEWIGTHETFQSVLR</sequence>
<dbReference type="Proteomes" id="UP000663720">
    <property type="component" value="Chromosome"/>
</dbReference>
<dbReference type="InterPro" id="IPR016181">
    <property type="entry name" value="Acyl_CoA_acyltransferase"/>
</dbReference>
<keyword evidence="2" id="KW-1185">Reference proteome</keyword>
<dbReference type="AlphaFoldDB" id="A0A975GER8"/>
<dbReference type="SUPFAM" id="SSF55729">
    <property type="entry name" value="Acyl-CoA N-acyltransferases (Nat)"/>
    <property type="match status" value="1"/>
</dbReference>
<accession>A0A975GER8</accession>
<name>A0A975GER8_9BACT</name>
<dbReference type="KEGG" id="dli:dnl_06250"/>
<dbReference type="EMBL" id="CP061799">
    <property type="protein sequence ID" value="QTA78404.1"/>
    <property type="molecule type" value="Genomic_DNA"/>
</dbReference>
<evidence type="ECO:0000313" key="2">
    <source>
        <dbReference type="Proteomes" id="UP000663720"/>
    </source>
</evidence>
<evidence type="ECO:0000313" key="1">
    <source>
        <dbReference type="EMBL" id="QTA78404.1"/>
    </source>
</evidence>
<reference evidence="1" key="1">
    <citation type="journal article" date="2021" name="Microb. Physiol.">
        <title>Proteogenomic Insights into the Physiology of Marine, Sulfate-Reducing, Filamentous Desulfonema limicola and Desulfonema magnum.</title>
        <authorList>
            <person name="Schnaars V."/>
            <person name="Wohlbrand L."/>
            <person name="Scheve S."/>
            <person name="Hinrichs C."/>
            <person name="Reinhardt R."/>
            <person name="Rabus R."/>
        </authorList>
    </citation>
    <scope>NUCLEOTIDE SEQUENCE</scope>
    <source>
        <strain evidence="1">5ac10</strain>
    </source>
</reference>
<dbReference type="RefSeq" id="WP_207690265.1">
    <property type="nucleotide sequence ID" value="NZ_CP061799.1"/>
</dbReference>
<keyword evidence="1" id="KW-0808">Transferase</keyword>
<proteinExistence type="predicted"/>
<protein>
    <submittedName>
        <fullName evidence="1">Acyltransferase domain-containing protein</fullName>
    </submittedName>
</protein>
<gene>
    <name evidence="1" type="ORF">dnl_06250</name>
</gene>
<organism evidence="1 2">
    <name type="scientific">Desulfonema limicola</name>
    <dbReference type="NCBI Taxonomy" id="45656"/>
    <lineage>
        <taxon>Bacteria</taxon>
        <taxon>Pseudomonadati</taxon>
        <taxon>Thermodesulfobacteriota</taxon>
        <taxon>Desulfobacteria</taxon>
        <taxon>Desulfobacterales</taxon>
        <taxon>Desulfococcaceae</taxon>
        <taxon>Desulfonema</taxon>
    </lineage>
</organism>
<dbReference type="Gene3D" id="3.40.630.30">
    <property type="match status" value="1"/>
</dbReference>
<dbReference type="GO" id="GO:0016746">
    <property type="term" value="F:acyltransferase activity"/>
    <property type="evidence" value="ECO:0007669"/>
    <property type="project" value="UniProtKB-KW"/>
</dbReference>
<keyword evidence="1" id="KW-0012">Acyltransferase</keyword>